<keyword evidence="4" id="KW-1185">Reference proteome</keyword>
<accession>A0A1I1YBY9</accession>
<evidence type="ECO:0000313" key="3">
    <source>
        <dbReference type="EMBL" id="SFE17107.1"/>
    </source>
</evidence>
<dbReference type="Gene3D" id="3.40.50.1240">
    <property type="entry name" value="Phosphoglycerate mutase-like"/>
    <property type="match status" value="1"/>
</dbReference>
<organism evidence="3 4">
    <name type="scientific">Lentibacillus persicus</name>
    <dbReference type="NCBI Taxonomy" id="640948"/>
    <lineage>
        <taxon>Bacteria</taxon>
        <taxon>Bacillati</taxon>
        <taxon>Bacillota</taxon>
        <taxon>Bacilli</taxon>
        <taxon>Bacillales</taxon>
        <taxon>Bacillaceae</taxon>
        <taxon>Lentibacillus</taxon>
    </lineage>
</organism>
<dbReference type="InterPro" id="IPR050275">
    <property type="entry name" value="PGM_Phosphatase"/>
</dbReference>
<dbReference type="RefSeq" id="WP_090086125.1">
    <property type="nucleotide sequence ID" value="NZ_FOMR01000009.1"/>
</dbReference>
<dbReference type="PANTHER" id="PTHR48100">
    <property type="entry name" value="BROAD-SPECIFICITY PHOSPHATASE YOR283W-RELATED"/>
    <property type="match status" value="1"/>
</dbReference>
<evidence type="ECO:0000313" key="4">
    <source>
        <dbReference type="Proteomes" id="UP000199474"/>
    </source>
</evidence>
<dbReference type="PANTHER" id="PTHR48100:SF1">
    <property type="entry name" value="HISTIDINE PHOSPHATASE FAMILY PROTEIN-RELATED"/>
    <property type="match status" value="1"/>
</dbReference>
<proteinExistence type="predicted"/>
<dbReference type="EMBL" id="FOMR01000009">
    <property type="protein sequence ID" value="SFE17107.1"/>
    <property type="molecule type" value="Genomic_DNA"/>
</dbReference>
<protein>
    <submittedName>
        <fullName evidence="3">Probable phosphoglycerate mutase</fullName>
    </submittedName>
</protein>
<evidence type="ECO:0000256" key="2">
    <source>
        <dbReference type="PIRSR" id="PIRSR613078-2"/>
    </source>
</evidence>
<feature type="binding site" evidence="2">
    <location>
        <position position="58"/>
    </location>
    <ligand>
        <name>substrate</name>
    </ligand>
</feature>
<dbReference type="SMART" id="SM00855">
    <property type="entry name" value="PGAM"/>
    <property type="match status" value="1"/>
</dbReference>
<feature type="active site" description="Proton donor/acceptor" evidence="1">
    <location>
        <position position="82"/>
    </location>
</feature>
<sequence length="197" mass="22479">MNKLGFVRHGVTQWNKEGRAQGRTDIPLDEEGLNQARLLAERMERGVWDIVYASDLKRAAQTAEIINGKLETELCLDSRLREVDCGLIEGTTEQERIREWGPRWRELDMQFESHASIISRGMNFIDELSKNHSNKNILIVSHGSFIKHLLQELSPEAGLNDSLLNTSLTSLLKCESGWECELYNWTDHLLSDGSLKT</sequence>
<dbReference type="Pfam" id="PF00300">
    <property type="entry name" value="His_Phos_1"/>
    <property type="match status" value="1"/>
</dbReference>
<dbReference type="SUPFAM" id="SSF53254">
    <property type="entry name" value="Phosphoglycerate mutase-like"/>
    <property type="match status" value="1"/>
</dbReference>
<dbReference type="CDD" id="cd07067">
    <property type="entry name" value="HP_PGM_like"/>
    <property type="match status" value="1"/>
</dbReference>
<dbReference type="GO" id="GO:0016791">
    <property type="term" value="F:phosphatase activity"/>
    <property type="evidence" value="ECO:0007669"/>
    <property type="project" value="TreeGrafter"/>
</dbReference>
<name>A0A1I1YBY9_9BACI</name>
<feature type="binding site" evidence="2">
    <location>
        <begin position="8"/>
        <end position="15"/>
    </location>
    <ligand>
        <name>substrate</name>
    </ligand>
</feature>
<gene>
    <name evidence="3" type="ORF">SAMN05216238_10998</name>
</gene>
<dbReference type="OrthoDB" id="9782128at2"/>
<evidence type="ECO:0000256" key="1">
    <source>
        <dbReference type="PIRSR" id="PIRSR613078-1"/>
    </source>
</evidence>
<dbReference type="Proteomes" id="UP000199474">
    <property type="component" value="Unassembled WGS sequence"/>
</dbReference>
<feature type="active site" description="Tele-phosphohistidine intermediate" evidence="1">
    <location>
        <position position="9"/>
    </location>
</feature>
<dbReference type="GO" id="GO:0005737">
    <property type="term" value="C:cytoplasm"/>
    <property type="evidence" value="ECO:0007669"/>
    <property type="project" value="TreeGrafter"/>
</dbReference>
<dbReference type="InterPro" id="IPR013078">
    <property type="entry name" value="His_Pase_superF_clade-1"/>
</dbReference>
<reference evidence="4" key="1">
    <citation type="submission" date="2016-10" db="EMBL/GenBank/DDBJ databases">
        <authorList>
            <person name="Varghese N."/>
            <person name="Submissions S."/>
        </authorList>
    </citation>
    <scope>NUCLEOTIDE SEQUENCE [LARGE SCALE GENOMIC DNA]</scope>
    <source>
        <strain evidence="4">DSM 22530</strain>
    </source>
</reference>
<dbReference type="STRING" id="640948.SAMN05216238_10998"/>
<dbReference type="InterPro" id="IPR029033">
    <property type="entry name" value="His_PPase_superfam"/>
</dbReference>
<dbReference type="AlphaFoldDB" id="A0A1I1YBY9"/>